<evidence type="ECO:0000313" key="3">
    <source>
        <dbReference type="Proteomes" id="UP000034096"/>
    </source>
</evidence>
<name>A0A0G0IJY9_9BACT</name>
<dbReference type="EMBL" id="LBUE01000018">
    <property type="protein sequence ID" value="KKQ55588.1"/>
    <property type="molecule type" value="Genomic_DNA"/>
</dbReference>
<dbReference type="SUPFAM" id="SSF51658">
    <property type="entry name" value="Xylose isomerase-like"/>
    <property type="match status" value="1"/>
</dbReference>
<dbReference type="InterPro" id="IPR036237">
    <property type="entry name" value="Xyl_isomerase-like_sf"/>
</dbReference>
<dbReference type="Proteomes" id="UP000034096">
    <property type="component" value="Unassembled WGS sequence"/>
</dbReference>
<dbReference type="InterPro" id="IPR013022">
    <property type="entry name" value="Xyl_isomerase-like_TIM-brl"/>
</dbReference>
<proteinExistence type="predicted"/>
<gene>
    <name evidence="2" type="ORF">US75_C0018G0016</name>
</gene>
<accession>A0A0G0IJY9</accession>
<organism evidence="2 3">
    <name type="scientific">Candidatus Woesebacteria bacterium GW2011_GWC1_38_13</name>
    <dbReference type="NCBI Taxonomy" id="1618583"/>
    <lineage>
        <taxon>Bacteria</taxon>
        <taxon>Candidatus Woeseibacteriota</taxon>
    </lineage>
</organism>
<evidence type="ECO:0000313" key="2">
    <source>
        <dbReference type="EMBL" id="KKQ55588.1"/>
    </source>
</evidence>
<dbReference type="Pfam" id="PF01261">
    <property type="entry name" value="AP_endonuc_2"/>
    <property type="match status" value="1"/>
</dbReference>
<dbReference type="STRING" id="1618583.US75_C0018G0016"/>
<dbReference type="Gene3D" id="3.20.20.150">
    <property type="entry name" value="Divalent-metal-dependent TIM barrel enzymes"/>
    <property type="match status" value="1"/>
</dbReference>
<comment type="caution">
    <text evidence="2">The sequence shown here is derived from an EMBL/GenBank/DDBJ whole genome shotgun (WGS) entry which is preliminary data.</text>
</comment>
<protein>
    <recommendedName>
        <fullName evidence="1">Xylose isomerase-like TIM barrel domain-containing protein</fullName>
    </recommendedName>
</protein>
<feature type="domain" description="Xylose isomerase-like TIM barrel" evidence="1">
    <location>
        <begin position="80"/>
        <end position="259"/>
    </location>
</feature>
<evidence type="ECO:0000259" key="1">
    <source>
        <dbReference type="Pfam" id="PF01261"/>
    </source>
</evidence>
<sequence length="339" mass="39348">MVKEIFREMKERLGGGVSVDFCLYCDPEKITNVQEHNKAWRDAARSLPFGQNVEVQYETRFDLGYWEMLPLFLRGNVDGVHAPTKGRDIASSDEPHRRWSLEETERSMDLAHELDAKYFVHHLTPQDDFQDRNRQLERGFKSLDELTEYYKNKGYGFKILPEILEHPKSPANKTESVNIIEKAKIIFNKYKMEEKLGFCLDIAHLWHNLKSLLPDRTPFDFEEELNDYISEISKHTSIDVVHLAGAYVEEGDKNQVHVTHAYPGLMMGEHYSQTSRCRIDEKPSSFNGEWMNADTVLRSIKSIKSIQGKDPIITIEAHDPNIENQLAACRKISQQYKTL</sequence>
<dbReference type="AlphaFoldDB" id="A0A0G0IJY9"/>
<reference evidence="2 3" key="1">
    <citation type="journal article" date="2015" name="Nature">
        <title>rRNA introns, odd ribosomes, and small enigmatic genomes across a large radiation of phyla.</title>
        <authorList>
            <person name="Brown C.T."/>
            <person name="Hug L.A."/>
            <person name="Thomas B.C."/>
            <person name="Sharon I."/>
            <person name="Castelle C.J."/>
            <person name="Singh A."/>
            <person name="Wilkins M.J."/>
            <person name="Williams K.H."/>
            <person name="Banfield J.F."/>
        </authorList>
    </citation>
    <scope>NUCLEOTIDE SEQUENCE [LARGE SCALE GENOMIC DNA]</scope>
</reference>